<organism evidence="1 2">
    <name type="scientific">Planctomyces bekefii</name>
    <dbReference type="NCBI Taxonomy" id="1653850"/>
    <lineage>
        <taxon>Bacteria</taxon>
        <taxon>Pseudomonadati</taxon>
        <taxon>Planctomycetota</taxon>
        <taxon>Planctomycetia</taxon>
        <taxon>Planctomycetales</taxon>
        <taxon>Planctomycetaceae</taxon>
        <taxon>Planctomyces</taxon>
    </lineage>
</organism>
<dbReference type="AlphaFoldDB" id="A0A5C6MBU2"/>
<evidence type="ECO:0000313" key="2">
    <source>
        <dbReference type="Proteomes" id="UP000321083"/>
    </source>
</evidence>
<accession>A0A5C6MBU2</accession>
<sequence length="355" mass="37522">MHGGVVERFRSSADVEESGGLLESFLSESWDFEEIATGVEGAVFVAPGDDFTGEDCADTGDVCEERGAGRVQIDSDGIHARFHFAIECFSEECLIDIVLVLADSDGAGVDFDEFCEWILESVSDADGAANGDIELGIFGDGDFTGRVDGGAGFADGDLCDAEVVSFEDIGDEAVSFAGGSAVADGNEADIVLADEFQEDIFSVLEVFAWRSGEDGFAGEKLSGAVDDCQFASCAKSGVDSDRDLLSGGCCHEQIAEIFGEDFNSFCICFFALQLQDGGFGGWAEQAMEAVGDGGLQFGVEFEAWIFENFFGKSSAAQFVIEFEVQFEDAFGFTALECEESVGGHGGDAFAEAEVV</sequence>
<dbReference type="Proteomes" id="UP000321083">
    <property type="component" value="Unassembled WGS sequence"/>
</dbReference>
<reference evidence="1 2" key="2">
    <citation type="submission" date="2019-08" db="EMBL/GenBank/DDBJ databases">
        <authorList>
            <person name="Henke P."/>
        </authorList>
    </citation>
    <scope>NUCLEOTIDE SEQUENCE [LARGE SCALE GENOMIC DNA]</scope>
    <source>
        <strain evidence="1">Phe10_nw2017</strain>
    </source>
</reference>
<dbReference type="EMBL" id="SRHE01000031">
    <property type="protein sequence ID" value="TWW12200.1"/>
    <property type="molecule type" value="Genomic_DNA"/>
</dbReference>
<name>A0A5C6MBU2_9PLAN</name>
<keyword evidence="2" id="KW-1185">Reference proteome</keyword>
<proteinExistence type="predicted"/>
<protein>
    <submittedName>
        <fullName evidence="1">Uncharacterized protein</fullName>
    </submittedName>
</protein>
<reference evidence="1 2" key="1">
    <citation type="submission" date="2019-08" db="EMBL/GenBank/DDBJ databases">
        <title>100 year-old enigma solved: identification of Planctomyces bekefii, the type genus and species of the phylum Planctomycetes.</title>
        <authorList>
            <person name="Svetlana D.N."/>
            <person name="Overmann J."/>
        </authorList>
    </citation>
    <scope>NUCLEOTIDE SEQUENCE [LARGE SCALE GENOMIC DNA]</scope>
    <source>
        <strain evidence="1">Phe10_nw2017</strain>
    </source>
</reference>
<gene>
    <name evidence="1" type="ORF">E3A20_03050</name>
</gene>
<comment type="caution">
    <text evidence="1">The sequence shown here is derived from an EMBL/GenBank/DDBJ whole genome shotgun (WGS) entry which is preliminary data.</text>
</comment>
<evidence type="ECO:0000313" key="1">
    <source>
        <dbReference type="EMBL" id="TWW12200.1"/>
    </source>
</evidence>